<keyword evidence="2 8" id="KW-0597">Phosphoprotein</keyword>
<dbReference type="EMBL" id="AQQV01000001">
    <property type="protein sequence ID" value="ORE88470.1"/>
    <property type="molecule type" value="Genomic_DNA"/>
</dbReference>
<evidence type="ECO:0000259" key="13">
    <source>
        <dbReference type="Pfam" id="PF02879"/>
    </source>
</evidence>
<dbReference type="FunFam" id="3.40.120.10:FF:000001">
    <property type="entry name" value="Phosphoglucosamine mutase"/>
    <property type="match status" value="1"/>
</dbReference>
<dbReference type="InterPro" id="IPR050060">
    <property type="entry name" value="Phosphoglucosamine_mutase"/>
</dbReference>
<dbReference type="GO" id="GO:0006048">
    <property type="term" value="P:UDP-N-acetylglucosamine biosynthetic process"/>
    <property type="evidence" value="ECO:0007669"/>
    <property type="project" value="TreeGrafter"/>
</dbReference>
<feature type="active site" description="Phosphoserine intermediate" evidence="8">
    <location>
        <position position="101"/>
    </location>
</feature>
<protein>
    <recommendedName>
        <fullName evidence="7 8">Phosphoglucosamine mutase</fullName>
        <ecNumber evidence="6 8">5.4.2.10</ecNumber>
    </recommendedName>
</protein>
<dbReference type="InterPro" id="IPR005843">
    <property type="entry name" value="A-D-PHexomutase_C"/>
</dbReference>
<dbReference type="PANTHER" id="PTHR42946">
    <property type="entry name" value="PHOSPHOHEXOSE MUTASE"/>
    <property type="match status" value="1"/>
</dbReference>
<dbReference type="FunFam" id="3.30.310.50:FF:000001">
    <property type="entry name" value="Phosphoglucosamine mutase"/>
    <property type="match status" value="1"/>
</dbReference>
<comment type="similarity">
    <text evidence="1 8 9">Belongs to the phosphohexose mutase family.</text>
</comment>
<reference evidence="15 16" key="1">
    <citation type="submission" date="2013-04" db="EMBL/GenBank/DDBJ databases">
        <title>Oceanococcus atlanticus 22II-S10r2 Genome Sequencing.</title>
        <authorList>
            <person name="Lai Q."/>
            <person name="Li G."/>
            <person name="Shao Z."/>
        </authorList>
    </citation>
    <scope>NUCLEOTIDE SEQUENCE [LARGE SCALE GENOMIC DNA]</scope>
    <source>
        <strain evidence="15 16">22II-S10r2</strain>
    </source>
</reference>
<feature type="domain" description="Alpha-D-phosphohexomutase alpha/beta/alpha" evidence="13">
    <location>
        <begin position="156"/>
        <end position="252"/>
    </location>
</feature>
<comment type="catalytic activity">
    <reaction evidence="8 10">
        <text>alpha-D-glucosamine 1-phosphate = D-glucosamine 6-phosphate</text>
        <dbReference type="Rhea" id="RHEA:23424"/>
        <dbReference type="ChEBI" id="CHEBI:58516"/>
        <dbReference type="ChEBI" id="CHEBI:58725"/>
        <dbReference type="EC" id="5.4.2.10"/>
    </reaction>
</comment>
<dbReference type="NCBIfam" id="TIGR01455">
    <property type="entry name" value="glmM"/>
    <property type="match status" value="1"/>
</dbReference>
<evidence type="ECO:0000256" key="10">
    <source>
        <dbReference type="RuleBase" id="RU004327"/>
    </source>
</evidence>
<dbReference type="GO" id="GO:0000287">
    <property type="term" value="F:magnesium ion binding"/>
    <property type="evidence" value="ECO:0007669"/>
    <property type="project" value="UniProtKB-UniRule"/>
</dbReference>
<sequence>MRKYFGTDGIRGRVGEAPMTPDFVMKLGMALGQTLRHHVSNPLVVIGKDTRLSGYMLESALEAGLSAAGCNVLLLGPMPTPGVAYLAQTFRAQSGVVISASHNPFHDNGIKLFGGDGYKLSDELELEIEAALDSTLNCVEPAEFGRAKRVDDAAGRYIEFCKSSFRGSSLKALRVVLDCANGAAYHVAPHVLRELGADVQVIGGAPDGININTACGSTAPARLQKAVIDAAADVGIALDGDADRCIMVDDQGDIVDGDELLYVIARARHARDRLRGPVVGTLMSNLGVENALKAQGIAFERAKVGDRYVLERMKQHDSVLGGESSGHIICLDRSTTGDGLIAALQVLAEMTGSGMSLRDLLDGVSKYPQQMINVRLGAGRGAEAVMQSDAVKQAVDAFTAELGEAGRILLRPSGTEPLIRVMAEGRDAGQIERVVTQLAAIVEEQTGEQG</sequence>
<evidence type="ECO:0000256" key="9">
    <source>
        <dbReference type="RuleBase" id="RU004326"/>
    </source>
</evidence>
<feature type="domain" description="Alpha-D-phosphohexomutase alpha/beta/alpha" evidence="12">
    <location>
        <begin position="2"/>
        <end position="134"/>
    </location>
</feature>
<dbReference type="SUPFAM" id="SSF55957">
    <property type="entry name" value="Phosphoglucomutase, C-terminal domain"/>
    <property type="match status" value="1"/>
</dbReference>
<dbReference type="EC" id="5.4.2.10" evidence="6 8"/>
<dbReference type="SUPFAM" id="SSF53738">
    <property type="entry name" value="Phosphoglucomutase, first 3 domains"/>
    <property type="match status" value="3"/>
</dbReference>
<comment type="cofactor">
    <cofactor evidence="8">
        <name>Mg(2+)</name>
        <dbReference type="ChEBI" id="CHEBI:18420"/>
    </cofactor>
    <text evidence="8">Binds 1 Mg(2+) ion per subunit.</text>
</comment>
<dbReference type="OrthoDB" id="9803322at2"/>
<organism evidence="15 16">
    <name type="scientific">Oceanococcus atlanticus</name>
    <dbReference type="NCBI Taxonomy" id="1317117"/>
    <lineage>
        <taxon>Bacteria</taxon>
        <taxon>Pseudomonadati</taxon>
        <taxon>Pseudomonadota</taxon>
        <taxon>Gammaproteobacteria</taxon>
        <taxon>Chromatiales</taxon>
        <taxon>Oceanococcaceae</taxon>
        <taxon>Oceanococcus</taxon>
    </lineage>
</organism>
<evidence type="ECO:0000259" key="12">
    <source>
        <dbReference type="Pfam" id="PF02878"/>
    </source>
</evidence>
<dbReference type="HAMAP" id="MF_01554_B">
    <property type="entry name" value="GlmM_B"/>
    <property type="match status" value="1"/>
</dbReference>
<name>A0A1Y1SGF3_9GAMM</name>
<evidence type="ECO:0000256" key="5">
    <source>
        <dbReference type="ARBA" id="ARBA00023235"/>
    </source>
</evidence>
<dbReference type="InterPro" id="IPR005846">
    <property type="entry name" value="A-D-PHexomutase_a/b/a-III"/>
</dbReference>
<feature type="binding site" evidence="8">
    <location>
        <position position="243"/>
    </location>
    <ligand>
        <name>Mg(2+)</name>
        <dbReference type="ChEBI" id="CHEBI:18420"/>
    </ligand>
</feature>
<dbReference type="GO" id="GO:0005975">
    <property type="term" value="P:carbohydrate metabolic process"/>
    <property type="evidence" value="ECO:0007669"/>
    <property type="project" value="InterPro"/>
</dbReference>
<dbReference type="AlphaFoldDB" id="A0A1Y1SGF3"/>
<feature type="binding site" evidence="8">
    <location>
        <position position="241"/>
    </location>
    <ligand>
        <name>Mg(2+)</name>
        <dbReference type="ChEBI" id="CHEBI:18420"/>
    </ligand>
</feature>
<feature type="domain" description="Alpha-D-phosphohexomutase C-terminal" evidence="11">
    <location>
        <begin position="371"/>
        <end position="440"/>
    </location>
</feature>
<feature type="binding site" description="via phosphate group" evidence="8">
    <location>
        <position position="101"/>
    </location>
    <ligand>
        <name>Mg(2+)</name>
        <dbReference type="ChEBI" id="CHEBI:18420"/>
    </ligand>
</feature>
<proteinExistence type="inferred from homology"/>
<evidence type="ECO:0000256" key="6">
    <source>
        <dbReference type="ARBA" id="ARBA00066330"/>
    </source>
</evidence>
<dbReference type="PROSITE" id="PS00710">
    <property type="entry name" value="PGM_PMM"/>
    <property type="match status" value="1"/>
</dbReference>
<dbReference type="CDD" id="cd05802">
    <property type="entry name" value="GlmM"/>
    <property type="match status" value="1"/>
</dbReference>
<keyword evidence="16" id="KW-1185">Reference proteome</keyword>
<dbReference type="Pfam" id="PF02878">
    <property type="entry name" value="PGM_PMM_I"/>
    <property type="match status" value="1"/>
</dbReference>
<evidence type="ECO:0000256" key="1">
    <source>
        <dbReference type="ARBA" id="ARBA00010231"/>
    </source>
</evidence>
<dbReference type="InterPro" id="IPR005845">
    <property type="entry name" value="A-D-PHexomutase_a/b/a-II"/>
</dbReference>
<dbReference type="GO" id="GO:0004615">
    <property type="term" value="F:phosphomannomutase activity"/>
    <property type="evidence" value="ECO:0007669"/>
    <property type="project" value="TreeGrafter"/>
</dbReference>
<accession>A0A1Y1SGF3</accession>
<comment type="function">
    <text evidence="8 10">Catalyzes the conversion of glucosamine-6-phosphate to glucosamine-1-phosphate.</text>
</comment>
<dbReference type="GO" id="GO:0009252">
    <property type="term" value="P:peptidoglycan biosynthetic process"/>
    <property type="evidence" value="ECO:0007669"/>
    <property type="project" value="TreeGrafter"/>
</dbReference>
<comment type="caution">
    <text evidence="15">The sequence shown here is derived from an EMBL/GenBank/DDBJ whole genome shotgun (WGS) entry which is preliminary data.</text>
</comment>
<dbReference type="InterPro" id="IPR016055">
    <property type="entry name" value="A-D-PHexomutase_a/b/a-I/II/III"/>
</dbReference>
<dbReference type="Gene3D" id="3.40.120.10">
    <property type="entry name" value="Alpha-D-Glucose-1,6-Bisphosphate, subunit A, domain 3"/>
    <property type="match status" value="3"/>
</dbReference>
<evidence type="ECO:0000313" key="16">
    <source>
        <dbReference type="Proteomes" id="UP000192342"/>
    </source>
</evidence>
<dbReference type="Pfam" id="PF02880">
    <property type="entry name" value="PGM_PMM_III"/>
    <property type="match status" value="1"/>
</dbReference>
<dbReference type="Gene3D" id="3.30.310.50">
    <property type="entry name" value="Alpha-D-phosphohexomutase, C-terminal domain"/>
    <property type="match status" value="1"/>
</dbReference>
<evidence type="ECO:0000256" key="7">
    <source>
        <dbReference type="ARBA" id="ARBA00068193"/>
    </source>
</evidence>
<evidence type="ECO:0000256" key="8">
    <source>
        <dbReference type="HAMAP-Rule" id="MF_01554"/>
    </source>
</evidence>
<dbReference type="PANTHER" id="PTHR42946:SF1">
    <property type="entry name" value="PHOSPHOGLUCOMUTASE (ALPHA-D-GLUCOSE-1,6-BISPHOSPHATE-DEPENDENT)"/>
    <property type="match status" value="1"/>
</dbReference>
<dbReference type="STRING" id="1317117.ATO7_01305"/>
<feature type="binding site" evidence="8">
    <location>
        <position position="239"/>
    </location>
    <ligand>
        <name>Mg(2+)</name>
        <dbReference type="ChEBI" id="CHEBI:18420"/>
    </ligand>
</feature>
<dbReference type="InterPro" id="IPR016066">
    <property type="entry name" value="A-D-PHexomutase_CS"/>
</dbReference>
<keyword evidence="4 8" id="KW-0460">Magnesium</keyword>
<evidence type="ECO:0000259" key="14">
    <source>
        <dbReference type="Pfam" id="PF02880"/>
    </source>
</evidence>
<dbReference type="Proteomes" id="UP000192342">
    <property type="component" value="Unassembled WGS sequence"/>
</dbReference>
<dbReference type="InterPro" id="IPR006352">
    <property type="entry name" value="GlmM_bact"/>
</dbReference>
<dbReference type="InterPro" id="IPR005844">
    <property type="entry name" value="A-D-PHexomutase_a/b/a-I"/>
</dbReference>
<dbReference type="GO" id="GO:0005829">
    <property type="term" value="C:cytosol"/>
    <property type="evidence" value="ECO:0007669"/>
    <property type="project" value="TreeGrafter"/>
</dbReference>
<dbReference type="RefSeq" id="WP_083559107.1">
    <property type="nucleotide sequence ID" value="NZ_AQQV01000001.1"/>
</dbReference>
<dbReference type="Pfam" id="PF02879">
    <property type="entry name" value="PGM_PMM_II"/>
    <property type="match status" value="1"/>
</dbReference>
<dbReference type="GO" id="GO:0008966">
    <property type="term" value="F:phosphoglucosamine mutase activity"/>
    <property type="evidence" value="ECO:0007669"/>
    <property type="project" value="UniProtKB-UniRule"/>
</dbReference>
<dbReference type="InterPro" id="IPR005841">
    <property type="entry name" value="Alpha-D-phosphohexomutase_SF"/>
</dbReference>
<dbReference type="PRINTS" id="PR00509">
    <property type="entry name" value="PGMPMM"/>
</dbReference>
<gene>
    <name evidence="8" type="primary">glmM</name>
    <name evidence="15" type="ORF">ATO7_01305</name>
</gene>
<dbReference type="InterPro" id="IPR036900">
    <property type="entry name" value="A-D-PHexomutase_C_sf"/>
</dbReference>
<feature type="modified residue" description="Phosphoserine" evidence="8">
    <location>
        <position position="101"/>
    </location>
</feature>
<dbReference type="FunFam" id="3.40.120.10:FF:000002">
    <property type="entry name" value="Phosphoglucosamine mutase"/>
    <property type="match status" value="1"/>
</dbReference>
<evidence type="ECO:0000313" key="15">
    <source>
        <dbReference type="EMBL" id="ORE88470.1"/>
    </source>
</evidence>
<evidence type="ECO:0000256" key="3">
    <source>
        <dbReference type="ARBA" id="ARBA00022723"/>
    </source>
</evidence>
<feature type="domain" description="Alpha-D-phosphohexomutase alpha/beta/alpha" evidence="14">
    <location>
        <begin position="256"/>
        <end position="366"/>
    </location>
</feature>
<keyword evidence="5 8" id="KW-0413">Isomerase</keyword>
<keyword evidence="3 8" id="KW-0479">Metal-binding</keyword>
<evidence type="ECO:0000256" key="2">
    <source>
        <dbReference type="ARBA" id="ARBA00022553"/>
    </source>
</evidence>
<dbReference type="NCBIfam" id="NF008139">
    <property type="entry name" value="PRK10887.1"/>
    <property type="match status" value="1"/>
</dbReference>
<evidence type="ECO:0000256" key="4">
    <source>
        <dbReference type="ARBA" id="ARBA00022842"/>
    </source>
</evidence>
<comment type="PTM">
    <text evidence="8">Activated by phosphorylation.</text>
</comment>
<evidence type="ECO:0000259" key="11">
    <source>
        <dbReference type="Pfam" id="PF00408"/>
    </source>
</evidence>
<dbReference type="Pfam" id="PF00408">
    <property type="entry name" value="PGM_PMM_IV"/>
    <property type="match status" value="1"/>
</dbReference>